<organism evidence="1 2">
    <name type="scientific">Malus domestica</name>
    <name type="common">Apple</name>
    <name type="synonym">Pyrus malus</name>
    <dbReference type="NCBI Taxonomy" id="3750"/>
    <lineage>
        <taxon>Eukaryota</taxon>
        <taxon>Viridiplantae</taxon>
        <taxon>Streptophyta</taxon>
        <taxon>Embryophyta</taxon>
        <taxon>Tracheophyta</taxon>
        <taxon>Spermatophyta</taxon>
        <taxon>Magnoliopsida</taxon>
        <taxon>eudicotyledons</taxon>
        <taxon>Gunneridae</taxon>
        <taxon>Pentapetalae</taxon>
        <taxon>rosids</taxon>
        <taxon>fabids</taxon>
        <taxon>Rosales</taxon>
        <taxon>Rosaceae</taxon>
        <taxon>Amygdaloideae</taxon>
        <taxon>Maleae</taxon>
        <taxon>Malus</taxon>
    </lineage>
</organism>
<name>A0A498I190_MALDO</name>
<sequence length="116" mass="13410">MINTGGNLLKGAEISSAEALPCECDNLKDSFQVVRGHSYWNMLFKRRYVLEWSGWINVYNDNFELKVLDVTGFSSSRLSITHHRLRYPYLNRSAFSLGTSLLFFPAQQRISTSRNR</sequence>
<dbReference type="Proteomes" id="UP000290289">
    <property type="component" value="Chromosome 15"/>
</dbReference>
<protein>
    <submittedName>
        <fullName evidence="1">Uncharacterized protein</fullName>
    </submittedName>
</protein>
<keyword evidence="2" id="KW-1185">Reference proteome</keyword>
<gene>
    <name evidence="1" type="ORF">DVH24_029912</name>
</gene>
<dbReference type="AlphaFoldDB" id="A0A498I190"/>
<proteinExistence type="predicted"/>
<comment type="caution">
    <text evidence="1">The sequence shown here is derived from an EMBL/GenBank/DDBJ whole genome shotgun (WGS) entry which is preliminary data.</text>
</comment>
<evidence type="ECO:0000313" key="2">
    <source>
        <dbReference type="Proteomes" id="UP000290289"/>
    </source>
</evidence>
<accession>A0A498I190</accession>
<evidence type="ECO:0000313" key="1">
    <source>
        <dbReference type="EMBL" id="RXH75191.1"/>
    </source>
</evidence>
<dbReference type="EMBL" id="RDQH01000341">
    <property type="protein sequence ID" value="RXH75191.1"/>
    <property type="molecule type" value="Genomic_DNA"/>
</dbReference>
<reference evidence="1 2" key="1">
    <citation type="submission" date="2018-10" db="EMBL/GenBank/DDBJ databases">
        <title>A high-quality apple genome assembly.</title>
        <authorList>
            <person name="Hu J."/>
        </authorList>
    </citation>
    <scope>NUCLEOTIDE SEQUENCE [LARGE SCALE GENOMIC DNA]</scope>
    <source>
        <strain evidence="2">cv. HFTH1</strain>
        <tissue evidence="1">Young leaf</tissue>
    </source>
</reference>